<dbReference type="InterPro" id="IPR052733">
    <property type="entry name" value="Chloroplast_QOR"/>
</dbReference>
<dbReference type="CDD" id="cd05289">
    <property type="entry name" value="MDR_like_2"/>
    <property type="match status" value="1"/>
</dbReference>
<gene>
    <name evidence="2" type="ORF">LR394_39655</name>
</gene>
<dbReference type="AlphaFoldDB" id="A0A9X1NMV5"/>
<name>A0A9X1NMV5_9ACTN</name>
<dbReference type="SMART" id="SM00829">
    <property type="entry name" value="PKS_ER"/>
    <property type="match status" value="1"/>
</dbReference>
<sequence length="331" mass="35269">MKAVQIHEHGEPSVLRYEEVPVPALQAGEVLVQVHAVGLNPPDWYLREGMSMLPPDMRPQLPFPYILGTDISGVVVEVAEGVTEHAVGDEVFGMLRFPHPGTSAYAEYVAAPAAELARKPAGVSHAEAAAVAMSGLTAWQFLIELGHDHPNPLQPGKHVPVPLEAGMTVLVNGAAGGVGHLALQLARWKGARTIAVASARHEEFLRKLGADEYLDYARVKPEDVVRDVDLVVDNVGGPTSGRFLPTLKRGGALFPIFLAQVDPADVAKYGVTVSSTQVRPNAAQLDQIGRLLASGDLRVAIDSTFPLPEAAAAHERAENGHLQGKIVLQVI</sequence>
<dbReference type="InterPro" id="IPR002364">
    <property type="entry name" value="Quin_OxRdtase/zeta-crystal_CS"/>
</dbReference>
<accession>A0A9X1NMV5</accession>
<dbReference type="PROSITE" id="PS01162">
    <property type="entry name" value="QOR_ZETA_CRYSTAL"/>
    <property type="match status" value="1"/>
</dbReference>
<dbReference type="SUPFAM" id="SSF51735">
    <property type="entry name" value="NAD(P)-binding Rossmann-fold domains"/>
    <property type="match status" value="1"/>
</dbReference>
<evidence type="ECO:0000313" key="3">
    <source>
        <dbReference type="Proteomes" id="UP001138997"/>
    </source>
</evidence>
<dbReference type="Gene3D" id="3.40.50.720">
    <property type="entry name" value="NAD(P)-binding Rossmann-like Domain"/>
    <property type="match status" value="1"/>
</dbReference>
<dbReference type="SUPFAM" id="SSF50129">
    <property type="entry name" value="GroES-like"/>
    <property type="match status" value="1"/>
</dbReference>
<dbReference type="PANTHER" id="PTHR44013:SF16">
    <property type="entry name" value="ZINC-BINDING DEHYDROGENASE FAMILY OXIDOREDUCTASE"/>
    <property type="match status" value="1"/>
</dbReference>
<comment type="caution">
    <text evidence="2">The sequence shown here is derived from an EMBL/GenBank/DDBJ whole genome shotgun (WGS) entry which is preliminary data.</text>
</comment>
<dbReference type="Pfam" id="PF08240">
    <property type="entry name" value="ADH_N"/>
    <property type="match status" value="1"/>
</dbReference>
<dbReference type="GO" id="GO:0008270">
    <property type="term" value="F:zinc ion binding"/>
    <property type="evidence" value="ECO:0007669"/>
    <property type="project" value="InterPro"/>
</dbReference>
<evidence type="ECO:0000259" key="1">
    <source>
        <dbReference type="SMART" id="SM00829"/>
    </source>
</evidence>
<dbReference type="InterPro" id="IPR013154">
    <property type="entry name" value="ADH-like_N"/>
</dbReference>
<dbReference type="Gene3D" id="3.90.180.10">
    <property type="entry name" value="Medium-chain alcohol dehydrogenases, catalytic domain"/>
    <property type="match status" value="1"/>
</dbReference>
<dbReference type="InterPro" id="IPR036291">
    <property type="entry name" value="NAD(P)-bd_dom_sf"/>
</dbReference>
<reference evidence="2" key="1">
    <citation type="submission" date="2021-11" db="EMBL/GenBank/DDBJ databases">
        <title>Streptomyces corallinus and Kineosporia corallina sp. nov., two new coral-derived marine actinobacteria.</title>
        <authorList>
            <person name="Buangrab K."/>
            <person name="Sutthacheep M."/>
            <person name="Yeemin T."/>
            <person name="Harunari E."/>
            <person name="Igarashi Y."/>
            <person name="Sripreechasak P."/>
            <person name="Kanchanasin P."/>
            <person name="Tanasupawat S."/>
            <person name="Phongsopitanun W."/>
        </authorList>
    </citation>
    <scope>NUCLEOTIDE SEQUENCE</scope>
    <source>
        <strain evidence="2">JCM 31032</strain>
    </source>
</reference>
<proteinExistence type="predicted"/>
<evidence type="ECO:0000313" key="2">
    <source>
        <dbReference type="EMBL" id="MCD5317030.1"/>
    </source>
</evidence>
<dbReference type="GO" id="GO:0016491">
    <property type="term" value="F:oxidoreductase activity"/>
    <property type="evidence" value="ECO:0007669"/>
    <property type="project" value="InterPro"/>
</dbReference>
<dbReference type="PANTHER" id="PTHR44013">
    <property type="entry name" value="ZINC-TYPE ALCOHOL DEHYDROGENASE-LIKE PROTEIN C16A3.02C"/>
    <property type="match status" value="1"/>
</dbReference>
<feature type="domain" description="Enoyl reductase (ER)" evidence="1">
    <location>
        <begin position="10"/>
        <end position="328"/>
    </location>
</feature>
<dbReference type="Pfam" id="PF13602">
    <property type="entry name" value="ADH_zinc_N_2"/>
    <property type="match status" value="1"/>
</dbReference>
<dbReference type="EMBL" id="JAJOMB010000039">
    <property type="protein sequence ID" value="MCD5317030.1"/>
    <property type="molecule type" value="Genomic_DNA"/>
</dbReference>
<organism evidence="2 3">
    <name type="scientific">Kineosporia babensis</name>
    <dbReference type="NCBI Taxonomy" id="499548"/>
    <lineage>
        <taxon>Bacteria</taxon>
        <taxon>Bacillati</taxon>
        <taxon>Actinomycetota</taxon>
        <taxon>Actinomycetes</taxon>
        <taxon>Kineosporiales</taxon>
        <taxon>Kineosporiaceae</taxon>
        <taxon>Kineosporia</taxon>
    </lineage>
</organism>
<dbReference type="RefSeq" id="WP_231449882.1">
    <property type="nucleotide sequence ID" value="NZ_JAJOMB010000039.1"/>
</dbReference>
<protein>
    <submittedName>
        <fullName evidence="2">NADP-dependent oxidoreductase</fullName>
    </submittedName>
</protein>
<dbReference type="Proteomes" id="UP001138997">
    <property type="component" value="Unassembled WGS sequence"/>
</dbReference>
<keyword evidence="3" id="KW-1185">Reference proteome</keyword>
<dbReference type="InterPro" id="IPR011032">
    <property type="entry name" value="GroES-like_sf"/>
</dbReference>
<dbReference type="InterPro" id="IPR020843">
    <property type="entry name" value="ER"/>
</dbReference>